<dbReference type="PROSITE" id="PS50928">
    <property type="entry name" value="ABC_TM1"/>
    <property type="match status" value="1"/>
</dbReference>
<sequence length="298" mass="31460">MTEHPMRFPALRLGGRLGARLGLRRGARVGNPGLVLGLILLVGYGVLGLSPLLFDLPAPEKIDLMSRLSPPSADHLLGADHLGRDMLSRLIAAVPVSLGAAMAAMSVILLVSLPWGVVAALAGGRVDMVLMRFADIIMAFPMLVLALAVIGFMGASLEASIIGVAVAWWPSNARLVRALVLTASQRDFVRAAGLAGASRLRVVLRHILPQILPPLAVIVSLETASVLLALSALSFLGVGAQPPTPEWGAMLNEARPFFSQAPHMLLVPGLAVTGAVLAFNLVGEGLRDLLDKREPYQW</sequence>
<dbReference type="GO" id="GO:0015031">
    <property type="term" value="P:protein transport"/>
    <property type="evidence" value="ECO:0007669"/>
    <property type="project" value="UniProtKB-KW"/>
</dbReference>
<feature type="domain" description="ABC transmembrane type-1" evidence="10">
    <location>
        <begin position="94"/>
        <end position="283"/>
    </location>
</feature>
<evidence type="ECO:0000256" key="5">
    <source>
        <dbReference type="ARBA" id="ARBA00022856"/>
    </source>
</evidence>
<evidence type="ECO:0000256" key="9">
    <source>
        <dbReference type="RuleBase" id="RU363032"/>
    </source>
</evidence>
<feature type="transmembrane region" description="Helical" evidence="9">
    <location>
        <begin position="34"/>
        <end position="54"/>
    </location>
</feature>
<gene>
    <name evidence="11" type="ORF">K3X48_10475</name>
</gene>
<keyword evidence="6" id="KW-0653">Protein transport</keyword>
<keyword evidence="2 9" id="KW-0813">Transport</keyword>
<evidence type="ECO:0000259" key="10">
    <source>
        <dbReference type="PROSITE" id="PS50928"/>
    </source>
</evidence>
<evidence type="ECO:0000313" key="12">
    <source>
        <dbReference type="Proteomes" id="UP001057991"/>
    </source>
</evidence>
<dbReference type="Pfam" id="PF00528">
    <property type="entry name" value="BPD_transp_1"/>
    <property type="match status" value="1"/>
</dbReference>
<keyword evidence="8 9" id="KW-0472">Membrane</keyword>
<dbReference type="Proteomes" id="UP001057991">
    <property type="component" value="Chromosome"/>
</dbReference>
<protein>
    <submittedName>
        <fullName evidence="11">ABC transporter permease subunit</fullName>
    </submittedName>
</protein>
<comment type="subcellular location">
    <subcellularLocation>
        <location evidence="1 9">Cell membrane</location>
        <topology evidence="1 9">Multi-pass membrane protein</topology>
    </subcellularLocation>
</comment>
<evidence type="ECO:0000256" key="7">
    <source>
        <dbReference type="ARBA" id="ARBA00022989"/>
    </source>
</evidence>
<dbReference type="PANTHER" id="PTHR43386:SF1">
    <property type="entry name" value="D,D-DIPEPTIDE TRANSPORT SYSTEM PERMEASE PROTEIN DDPC-RELATED"/>
    <property type="match status" value="1"/>
</dbReference>
<dbReference type="GO" id="GO:0005886">
    <property type="term" value="C:plasma membrane"/>
    <property type="evidence" value="ECO:0007669"/>
    <property type="project" value="UniProtKB-SubCell"/>
</dbReference>
<evidence type="ECO:0000256" key="1">
    <source>
        <dbReference type="ARBA" id="ARBA00004651"/>
    </source>
</evidence>
<dbReference type="CDD" id="cd06261">
    <property type="entry name" value="TM_PBP2"/>
    <property type="match status" value="1"/>
</dbReference>
<evidence type="ECO:0000256" key="4">
    <source>
        <dbReference type="ARBA" id="ARBA00022692"/>
    </source>
</evidence>
<dbReference type="EMBL" id="CP080776">
    <property type="protein sequence ID" value="UWP94639.1"/>
    <property type="molecule type" value="Genomic_DNA"/>
</dbReference>
<dbReference type="AlphaFoldDB" id="A0A9Q9LYJ0"/>
<keyword evidence="3" id="KW-1003">Cell membrane</keyword>
<feature type="transmembrane region" description="Helical" evidence="9">
    <location>
        <begin position="143"/>
        <end position="168"/>
    </location>
</feature>
<dbReference type="GO" id="GO:0071916">
    <property type="term" value="F:dipeptide transmembrane transporter activity"/>
    <property type="evidence" value="ECO:0007669"/>
    <property type="project" value="TreeGrafter"/>
</dbReference>
<keyword evidence="5" id="KW-0571">Peptide transport</keyword>
<accession>A0A9Q9LYJ0</accession>
<name>A0A9Q9LYJ0_9RHOB</name>
<feature type="transmembrane region" description="Helical" evidence="9">
    <location>
        <begin position="260"/>
        <end position="283"/>
    </location>
</feature>
<comment type="similarity">
    <text evidence="9">Belongs to the binding-protein-dependent transport system permease family.</text>
</comment>
<evidence type="ECO:0000256" key="8">
    <source>
        <dbReference type="ARBA" id="ARBA00023136"/>
    </source>
</evidence>
<proteinExistence type="inferred from homology"/>
<evidence type="ECO:0000256" key="3">
    <source>
        <dbReference type="ARBA" id="ARBA00022475"/>
    </source>
</evidence>
<organism evidence="11 12">
    <name type="scientific">Aliiroseovarius crassostreae</name>
    <dbReference type="NCBI Taxonomy" id="154981"/>
    <lineage>
        <taxon>Bacteria</taxon>
        <taxon>Pseudomonadati</taxon>
        <taxon>Pseudomonadota</taxon>
        <taxon>Alphaproteobacteria</taxon>
        <taxon>Rhodobacterales</taxon>
        <taxon>Paracoccaceae</taxon>
        <taxon>Aliiroseovarius</taxon>
    </lineage>
</organism>
<feature type="transmembrane region" description="Helical" evidence="9">
    <location>
        <begin position="216"/>
        <end position="240"/>
    </location>
</feature>
<keyword evidence="7 9" id="KW-1133">Transmembrane helix</keyword>
<dbReference type="InterPro" id="IPR050366">
    <property type="entry name" value="BP-dependent_transpt_permease"/>
</dbReference>
<evidence type="ECO:0000256" key="6">
    <source>
        <dbReference type="ARBA" id="ARBA00022927"/>
    </source>
</evidence>
<dbReference type="Gene3D" id="1.10.3720.10">
    <property type="entry name" value="MetI-like"/>
    <property type="match status" value="1"/>
</dbReference>
<dbReference type="SUPFAM" id="SSF161098">
    <property type="entry name" value="MetI-like"/>
    <property type="match status" value="1"/>
</dbReference>
<feature type="transmembrane region" description="Helical" evidence="9">
    <location>
        <begin position="90"/>
        <end position="122"/>
    </location>
</feature>
<keyword evidence="4 9" id="KW-0812">Transmembrane</keyword>
<dbReference type="RefSeq" id="WP_259805663.1">
    <property type="nucleotide sequence ID" value="NZ_CP080776.1"/>
</dbReference>
<evidence type="ECO:0000313" key="11">
    <source>
        <dbReference type="EMBL" id="UWP94639.1"/>
    </source>
</evidence>
<reference evidence="11" key="1">
    <citation type="submission" date="2021-08" db="EMBL/GenBank/DDBJ databases">
        <authorList>
            <person name="Nwanade C."/>
            <person name="Wang M."/>
            <person name="Masoudi A."/>
            <person name="Yu Z."/>
            <person name="Liu J."/>
        </authorList>
    </citation>
    <scope>NUCLEOTIDE SEQUENCE</scope>
    <source>
        <strain evidence="11">S056</strain>
    </source>
</reference>
<evidence type="ECO:0000256" key="2">
    <source>
        <dbReference type="ARBA" id="ARBA00022448"/>
    </source>
</evidence>
<dbReference type="PANTHER" id="PTHR43386">
    <property type="entry name" value="OLIGOPEPTIDE TRANSPORT SYSTEM PERMEASE PROTEIN APPC"/>
    <property type="match status" value="1"/>
</dbReference>
<dbReference type="InterPro" id="IPR000515">
    <property type="entry name" value="MetI-like"/>
</dbReference>
<dbReference type="InterPro" id="IPR035906">
    <property type="entry name" value="MetI-like_sf"/>
</dbReference>